<feature type="domain" description="Zn(2)-C6 fungal-type" evidence="6">
    <location>
        <begin position="14"/>
        <end position="44"/>
    </location>
</feature>
<organism evidence="7">
    <name type="scientific">Rhizopus microsporus var. microsporus</name>
    <dbReference type="NCBI Taxonomy" id="86635"/>
    <lineage>
        <taxon>Eukaryota</taxon>
        <taxon>Fungi</taxon>
        <taxon>Fungi incertae sedis</taxon>
        <taxon>Mucoromycota</taxon>
        <taxon>Mucoromycotina</taxon>
        <taxon>Mucoromycetes</taxon>
        <taxon>Mucorales</taxon>
        <taxon>Mucorineae</taxon>
        <taxon>Rhizopodaceae</taxon>
        <taxon>Rhizopus</taxon>
    </lineage>
</organism>
<dbReference type="CDD" id="cd00067">
    <property type="entry name" value="GAL4"/>
    <property type="match status" value="1"/>
</dbReference>
<dbReference type="EMBL" id="KV921855">
    <property type="protein sequence ID" value="ORE11770.1"/>
    <property type="molecule type" value="Genomic_DNA"/>
</dbReference>
<evidence type="ECO:0000256" key="3">
    <source>
        <dbReference type="ARBA" id="ARBA00023015"/>
    </source>
</evidence>
<dbReference type="AlphaFoldDB" id="A0A1X0RID7"/>
<evidence type="ECO:0000256" key="5">
    <source>
        <dbReference type="ARBA" id="ARBA00023242"/>
    </source>
</evidence>
<evidence type="ECO:0000256" key="2">
    <source>
        <dbReference type="ARBA" id="ARBA00022723"/>
    </source>
</evidence>
<dbReference type="OrthoDB" id="39175at2759"/>
<accession>A0A1X0RID7</accession>
<keyword evidence="2" id="KW-0479">Metal-binding</keyword>
<evidence type="ECO:0000313" key="7">
    <source>
        <dbReference type="EMBL" id="ORE11770.1"/>
    </source>
</evidence>
<dbReference type="Proteomes" id="UP000242414">
    <property type="component" value="Unassembled WGS sequence"/>
</dbReference>
<proteinExistence type="predicted"/>
<evidence type="ECO:0000259" key="6">
    <source>
        <dbReference type="PROSITE" id="PS50048"/>
    </source>
</evidence>
<dbReference type="PANTHER" id="PTHR47338:SF5">
    <property type="entry name" value="ZN(II)2CYS6 TRANSCRIPTION FACTOR (EUROFUNG)"/>
    <property type="match status" value="1"/>
</dbReference>
<evidence type="ECO:0000256" key="4">
    <source>
        <dbReference type="ARBA" id="ARBA00023163"/>
    </source>
</evidence>
<evidence type="ECO:0000256" key="1">
    <source>
        <dbReference type="ARBA" id="ARBA00004123"/>
    </source>
</evidence>
<dbReference type="SMART" id="SM00066">
    <property type="entry name" value="GAL4"/>
    <property type="match status" value="1"/>
</dbReference>
<dbReference type="InterPro" id="IPR001138">
    <property type="entry name" value="Zn2Cys6_DnaBD"/>
</dbReference>
<dbReference type="Gene3D" id="4.10.240.10">
    <property type="entry name" value="Zn(2)-C6 fungal-type DNA-binding domain"/>
    <property type="match status" value="1"/>
</dbReference>
<dbReference type="GO" id="GO:0008270">
    <property type="term" value="F:zinc ion binding"/>
    <property type="evidence" value="ECO:0007669"/>
    <property type="project" value="InterPro"/>
</dbReference>
<dbReference type="PROSITE" id="PS50048">
    <property type="entry name" value="ZN2_CY6_FUNGAL_2"/>
    <property type="match status" value="1"/>
</dbReference>
<dbReference type="InterPro" id="IPR036864">
    <property type="entry name" value="Zn2-C6_fun-type_DNA-bd_sf"/>
</dbReference>
<dbReference type="PROSITE" id="PS00463">
    <property type="entry name" value="ZN2_CY6_FUNGAL_1"/>
    <property type="match status" value="1"/>
</dbReference>
<dbReference type="GO" id="GO:0005634">
    <property type="term" value="C:nucleus"/>
    <property type="evidence" value="ECO:0007669"/>
    <property type="project" value="UniProtKB-SubCell"/>
</dbReference>
<name>A0A1X0RID7_RHIZD</name>
<protein>
    <recommendedName>
        <fullName evidence="6">Zn(2)-C6 fungal-type domain-containing protein</fullName>
    </recommendedName>
</protein>
<dbReference type="PANTHER" id="PTHR47338">
    <property type="entry name" value="ZN(II)2CYS6 TRANSCRIPTION FACTOR (EUROFUNG)-RELATED"/>
    <property type="match status" value="1"/>
</dbReference>
<dbReference type="InterPro" id="IPR050815">
    <property type="entry name" value="TF_fung"/>
</dbReference>
<gene>
    <name evidence="7" type="ORF">BCV72DRAFT_259383</name>
</gene>
<dbReference type="Pfam" id="PF00172">
    <property type="entry name" value="Zn_clus"/>
    <property type="match status" value="1"/>
</dbReference>
<keyword evidence="4" id="KW-0804">Transcription</keyword>
<keyword evidence="5" id="KW-0539">Nucleus</keyword>
<dbReference type="SUPFAM" id="SSF57701">
    <property type="entry name" value="Zn2/Cys6 DNA-binding domain"/>
    <property type="match status" value="1"/>
</dbReference>
<keyword evidence="3" id="KW-0805">Transcription regulation</keyword>
<dbReference type="VEuPathDB" id="FungiDB:BCV72DRAFT_259383"/>
<sequence>MSCQSNSTNNKDLSCLRCRKKKAKCSKTRPSCTRCLRSNQPCEYPDAPPNLTDLSQKVLTLYDSLRELEGEFLVKYMQNMEPELSEEESVDATPTIDTTQEEHITIEEPAGWSMSFGSSGLCLQAVTRNLFEYRIFIKSISQQLIKGFGMNYLPKLWDPDAEGYHSEEDIEEELDEDEYLVKIPAVPISQLLKSMEIEAAIKKDKMNDRVIQRFLQLHLPHMIQHVESREFNKENGKYDHLVTIMQHLVPLLKERRLPKEVYELCMITSYIVSIQLLAKPTMTSSEVITPAPLPFSIWQDCINYLCLEMIELVLKKADKIPHKPVCLCLLLLAWYQVDINKTRNDVLIDLGIRLLYEDCDTSSELKVMMIHLDMYSSIFQSRTSCALELWSTIDRKDQFRETGSIVMLYKAIRLLYSTTQLEEERKIDVDEILTMIKEVEIQEQQGQVNMIHWVTKLLLFRPFTLINQEEQTLTKTTFLDMSLVAADRLSICLGREQMSDYWIRTSKYLIEDVGCRIKEIFIQDQQVIKQVDSILNKIML</sequence>
<comment type="subcellular location">
    <subcellularLocation>
        <location evidence="1">Nucleus</location>
    </subcellularLocation>
</comment>
<reference evidence="7" key="1">
    <citation type="journal article" date="2016" name="Proc. Natl. Acad. Sci. U.S.A.">
        <title>Lipid metabolic changes in an early divergent fungus govern the establishment of a mutualistic symbiosis with endobacteria.</title>
        <authorList>
            <person name="Lastovetsky O.A."/>
            <person name="Gaspar M.L."/>
            <person name="Mondo S.J."/>
            <person name="LaButti K.M."/>
            <person name="Sandor L."/>
            <person name="Grigoriev I.V."/>
            <person name="Henry S.A."/>
            <person name="Pawlowska T.E."/>
        </authorList>
    </citation>
    <scope>NUCLEOTIDE SEQUENCE [LARGE SCALE GENOMIC DNA]</scope>
    <source>
        <strain evidence="7">ATCC 52814</strain>
    </source>
</reference>
<dbReference type="GO" id="GO:0000981">
    <property type="term" value="F:DNA-binding transcription factor activity, RNA polymerase II-specific"/>
    <property type="evidence" value="ECO:0007669"/>
    <property type="project" value="InterPro"/>
</dbReference>